<name>A0A2Y9RJK0_TRIMA</name>
<dbReference type="InterPro" id="IPR050412">
    <property type="entry name" value="Ig-like_Receptors_ImmuneReg"/>
</dbReference>
<dbReference type="PANTHER" id="PTHR11738">
    <property type="entry name" value="MHC CLASS I NK CELL RECEPTOR"/>
    <property type="match status" value="1"/>
</dbReference>
<keyword evidence="5" id="KW-0812">Transmembrane</keyword>
<keyword evidence="6" id="KW-1185">Reference proteome</keyword>
<evidence type="ECO:0000256" key="4">
    <source>
        <dbReference type="SAM" id="MobiDB-lite"/>
    </source>
</evidence>
<dbReference type="GO" id="GO:0002764">
    <property type="term" value="P:immune response-regulating signaling pathway"/>
    <property type="evidence" value="ECO:0007669"/>
    <property type="project" value="TreeGrafter"/>
</dbReference>
<evidence type="ECO:0000313" key="7">
    <source>
        <dbReference type="RefSeq" id="XP_023592129.1"/>
    </source>
</evidence>
<dbReference type="Proteomes" id="UP000248480">
    <property type="component" value="Unplaced"/>
</dbReference>
<dbReference type="OrthoDB" id="9838250at2759"/>
<feature type="region of interest" description="Disordered" evidence="4">
    <location>
        <begin position="214"/>
        <end position="240"/>
    </location>
</feature>
<dbReference type="FunCoup" id="A0A2Y9RJK0">
    <property type="interactions" value="51"/>
</dbReference>
<keyword evidence="5" id="KW-1133">Transmembrane helix</keyword>
<keyword evidence="5" id="KW-0472">Membrane</keyword>
<evidence type="ECO:0000313" key="6">
    <source>
        <dbReference type="Proteomes" id="UP000248480"/>
    </source>
</evidence>
<keyword evidence="1" id="KW-0732">Signal</keyword>
<dbReference type="KEGG" id="tmu:101358414"/>
<gene>
    <name evidence="7" type="primary">LOC101358414</name>
</gene>
<dbReference type="STRING" id="127582.A0A2Y9RJK0"/>
<proteinExistence type="predicted"/>
<dbReference type="PANTHER" id="PTHR11738:SF129">
    <property type="entry name" value="LEUKOCYTE-ASSOCIATED IMMUNOGLOBULIN-LIKE RECEPTOR 1"/>
    <property type="match status" value="1"/>
</dbReference>
<dbReference type="SUPFAM" id="SSF48726">
    <property type="entry name" value="Immunoglobulin"/>
    <property type="match status" value="1"/>
</dbReference>
<sequence>MLFPLSAAGLSILRRLQDRTGFGGCGMSPTPTALLGLVLCLGPAIQAQNGHLPKPSISVKPGCVIPWGTSVTFVCQSPRKAESFRLENVGTNQYLDVKSSPGTETEARFPIDSVKIDTAGHYSCLYSTGNHFSERSEILELVVTGFPGSFSSSPTTPHSSLVEYQRPQPGDTTGSQILPPELRYILIGISAVFLLCLLLLALFFLHHQRQRKHGIPRSKGEEQNPQERFGPGVDVLKSTPDMATVNGLPENDRKMDTSAPTAGNPQEVTYAQLDHWALTQGAAPAVSPQFTEPMAKSSMYASLTKR</sequence>
<dbReference type="Gene3D" id="2.60.40.10">
    <property type="entry name" value="Immunoglobulins"/>
    <property type="match status" value="1"/>
</dbReference>
<evidence type="ECO:0000256" key="1">
    <source>
        <dbReference type="ARBA" id="ARBA00022729"/>
    </source>
</evidence>
<protein>
    <submittedName>
        <fullName evidence="7">Leukocyte-associated immunoglobulin-like receptor 1 isoform X1</fullName>
    </submittedName>
</protein>
<evidence type="ECO:0000256" key="2">
    <source>
        <dbReference type="ARBA" id="ARBA00023157"/>
    </source>
</evidence>
<dbReference type="InterPro" id="IPR036179">
    <property type="entry name" value="Ig-like_dom_sf"/>
</dbReference>
<evidence type="ECO:0000256" key="3">
    <source>
        <dbReference type="ARBA" id="ARBA00023319"/>
    </source>
</evidence>
<dbReference type="InterPro" id="IPR013783">
    <property type="entry name" value="Ig-like_fold"/>
</dbReference>
<dbReference type="RefSeq" id="XP_023592129.1">
    <property type="nucleotide sequence ID" value="XM_023736361.1"/>
</dbReference>
<feature type="region of interest" description="Disordered" evidence="4">
    <location>
        <begin position="153"/>
        <end position="175"/>
    </location>
</feature>
<evidence type="ECO:0000256" key="5">
    <source>
        <dbReference type="SAM" id="Phobius"/>
    </source>
</evidence>
<feature type="transmembrane region" description="Helical" evidence="5">
    <location>
        <begin position="184"/>
        <end position="205"/>
    </location>
</feature>
<dbReference type="AlphaFoldDB" id="A0A2Y9RJK0"/>
<keyword evidence="3" id="KW-0393">Immunoglobulin domain</keyword>
<dbReference type="InParanoid" id="A0A2Y9RJK0"/>
<organism evidence="6 7">
    <name type="scientific">Trichechus manatus latirostris</name>
    <name type="common">Florida manatee</name>
    <dbReference type="NCBI Taxonomy" id="127582"/>
    <lineage>
        <taxon>Eukaryota</taxon>
        <taxon>Metazoa</taxon>
        <taxon>Chordata</taxon>
        <taxon>Craniata</taxon>
        <taxon>Vertebrata</taxon>
        <taxon>Euteleostomi</taxon>
        <taxon>Mammalia</taxon>
        <taxon>Eutheria</taxon>
        <taxon>Afrotheria</taxon>
        <taxon>Sirenia</taxon>
        <taxon>Trichechidae</taxon>
        <taxon>Trichechus</taxon>
    </lineage>
</organism>
<dbReference type="GO" id="GO:0005886">
    <property type="term" value="C:plasma membrane"/>
    <property type="evidence" value="ECO:0007669"/>
    <property type="project" value="TreeGrafter"/>
</dbReference>
<accession>A0A2Y9RJK0</accession>
<dbReference type="GeneID" id="101358414"/>
<keyword evidence="2" id="KW-1015">Disulfide bond</keyword>
<dbReference type="FunFam" id="2.60.40.10:FF:000049">
    <property type="entry name" value="Leukocyte immunoglobulin-like receptor subfamily B member 1"/>
    <property type="match status" value="1"/>
</dbReference>
<reference evidence="7" key="1">
    <citation type="submission" date="2025-08" db="UniProtKB">
        <authorList>
            <consortium name="RefSeq"/>
        </authorList>
    </citation>
    <scope>IDENTIFICATION</scope>
</reference>